<keyword evidence="1" id="KW-0812">Transmembrane</keyword>
<gene>
    <name evidence="2" type="ORF">C2L71_04065</name>
</gene>
<feature type="transmembrane region" description="Helical" evidence="1">
    <location>
        <begin position="175"/>
        <end position="199"/>
    </location>
</feature>
<comment type="caution">
    <text evidence="2">The sequence shown here is derived from an EMBL/GenBank/DDBJ whole genome shotgun (WGS) entry which is preliminary data.</text>
</comment>
<protein>
    <submittedName>
        <fullName evidence="2">ABC transporter permease</fullName>
    </submittedName>
</protein>
<dbReference type="OrthoDB" id="3173223at2"/>
<feature type="transmembrane region" description="Helical" evidence="1">
    <location>
        <begin position="138"/>
        <end position="169"/>
    </location>
</feature>
<keyword evidence="1" id="KW-1133">Transmembrane helix</keyword>
<feature type="transmembrane region" description="Helical" evidence="1">
    <location>
        <begin position="206"/>
        <end position="236"/>
    </location>
</feature>
<reference evidence="3" key="1">
    <citation type="submission" date="2018-01" db="EMBL/GenBank/DDBJ databases">
        <title>Rubneribacter badeniensis gen. nov., sp. nov., and Colonibacter rubneri, gen. nov., sp. nov., WGS of new members of the Eggerthellaceae.</title>
        <authorList>
            <person name="Danylec N."/>
            <person name="Stoll D.A."/>
            <person name="Doetsch A."/>
            <person name="Kulling S.E."/>
            <person name="Huch M."/>
        </authorList>
    </citation>
    <scope>NUCLEOTIDE SEQUENCE [LARGE SCALE GENOMIC DNA]</scope>
    <source>
        <strain evidence="3">ResAG-96</strain>
    </source>
</reference>
<feature type="transmembrane region" description="Helical" evidence="1">
    <location>
        <begin position="12"/>
        <end position="33"/>
    </location>
</feature>
<organism evidence="2 3">
    <name type="scientific">Enteroscipio rubneri</name>
    <dbReference type="NCBI Taxonomy" id="2070686"/>
    <lineage>
        <taxon>Bacteria</taxon>
        <taxon>Bacillati</taxon>
        <taxon>Actinomycetota</taxon>
        <taxon>Coriobacteriia</taxon>
        <taxon>Eggerthellales</taxon>
        <taxon>Eggerthellaceae</taxon>
        <taxon>Enteroscipio</taxon>
    </lineage>
</organism>
<dbReference type="Proteomes" id="UP000236197">
    <property type="component" value="Unassembled WGS sequence"/>
</dbReference>
<accession>A0A2K2UCL7</accession>
<keyword evidence="1" id="KW-0472">Membrane</keyword>
<evidence type="ECO:0000313" key="3">
    <source>
        <dbReference type="Proteomes" id="UP000236197"/>
    </source>
</evidence>
<feature type="transmembrane region" description="Helical" evidence="1">
    <location>
        <begin position="256"/>
        <end position="279"/>
    </location>
</feature>
<evidence type="ECO:0000313" key="2">
    <source>
        <dbReference type="EMBL" id="PNV68029.1"/>
    </source>
</evidence>
<dbReference type="AlphaFoldDB" id="A0A2K2UCL7"/>
<keyword evidence="3" id="KW-1185">Reference proteome</keyword>
<name>A0A2K2UCL7_9ACTN</name>
<feature type="transmembrane region" description="Helical" evidence="1">
    <location>
        <begin position="88"/>
        <end position="112"/>
    </location>
</feature>
<sequence>MDLYRLVHGKSLWIFLGIIVVLAAAGAGTMAVITDPTFLESMKVSYTNGAPAGVNIGFTSPSGPDADDLLQANALAGLVAQGLTPEALIGNVFLGGGGLSSLFAVFVAIFLATEFESGFSKNVFTVQPNRLAFLGARFLEIAILAAVFTALIVVATLATAAVAGLPLIMSPLPDLLLWTALVVLAATGFGMLTALAVWVTRKMAAGIVIGIVLAAGLVTLALQSVLLLFPSASFLADFTLSSCMSSLSLGLAGPLGVPHIALVCAAFIIVAAAASAVVLQRKDV</sequence>
<proteinExistence type="predicted"/>
<evidence type="ECO:0000256" key="1">
    <source>
        <dbReference type="SAM" id="Phobius"/>
    </source>
</evidence>
<dbReference type="EMBL" id="PPEK01000003">
    <property type="protein sequence ID" value="PNV68029.1"/>
    <property type="molecule type" value="Genomic_DNA"/>
</dbReference>